<evidence type="ECO:0000313" key="1">
    <source>
        <dbReference type="EMBL" id="KAF5654695.1"/>
    </source>
</evidence>
<dbReference type="AlphaFoldDB" id="A0A8H5WDT0"/>
<accession>A0A8H5WDT0</accession>
<dbReference type="EMBL" id="JAAGWQ010000480">
    <property type="protein sequence ID" value="KAF5654695.1"/>
    <property type="molecule type" value="Genomic_DNA"/>
</dbReference>
<dbReference type="Proteomes" id="UP000567885">
    <property type="component" value="Unassembled WGS sequence"/>
</dbReference>
<gene>
    <name evidence="1" type="ORF">FHETE_11270</name>
</gene>
<keyword evidence="2" id="KW-1185">Reference proteome</keyword>
<proteinExistence type="predicted"/>
<reference evidence="1 2" key="1">
    <citation type="submission" date="2020-05" db="EMBL/GenBank/DDBJ databases">
        <title>Identification and distribution of gene clusters putatively required for synthesis of sphingolipid metabolism inhibitors in phylogenetically diverse species of the filamentous fungus Fusarium.</title>
        <authorList>
            <person name="Kim H.-S."/>
            <person name="Busman M."/>
            <person name="Brown D.W."/>
            <person name="Divon H."/>
            <person name="Uhlig S."/>
            <person name="Proctor R.H."/>
        </authorList>
    </citation>
    <scope>NUCLEOTIDE SEQUENCE [LARGE SCALE GENOMIC DNA]</scope>
    <source>
        <strain evidence="1 2">NRRL 20693</strain>
    </source>
</reference>
<evidence type="ECO:0000313" key="2">
    <source>
        <dbReference type="Proteomes" id="UP000567885"/>
    </source>
</evidence>
<protein>
    <submittedName>
        <fullName evidence="1">Uncharacterized protein</fullName>
    </submittedName>
</protein>
<name>A0A8H5WDT0_FUSHE</name>
<sequence>MASRRMATNSLDYTRPVEQLFLDISLNDVINRRMPFVEPWATMYVDAVKEQRFGDAVWARYHMEGGVENGVIHEWPNPSITVLESLKEDVVEAKTNEPSFYEQAVAFYSRTSSSDGHPEVIEIISKAGGDGEKEENHRSGGS</sequence>
<organism evidence="1 2">
    <name type="scientific">Fusarium heterosporum</name>
    <dbReference type="NCBI Taxonomy" id="42747"/>
    <lineage>
        <taxon>Eukaryota</taxon>
        <taxon>Fungi</taxon>
        <taxon>Dikarya</taxon>
        <taxon>Ascomycota</taxon>
        <taxon>Pezizomycotina</taxon>
        <taxon>Sordariomycetes</taxon>
        <taxon>Hypocreomycetidae</taxon>
        <taxon>Hypocreales</taxon>
        <taxon>Nectriaceae</taxon>
        <taxon>Fusarium</taxon>
        <taxon>Fusarium heterosporum species complex</taxon>
    </lineage>
</organism>
<comment type="caution">
    <text evidence="1">The sequence shown here is derived from an EMBL/GenBank/DDBJ whole genome shotgun (WGS) entry which is preliminary data.</text>
</comment>
<dbReference type="OrthoDB" id="5100247at2759"/>